<evidence type="ECO:0000313" key="1">
    <source>
        <dbReference type="Ensembl" id="ENSBOBP00000001482.1"/>
    </source>
</evidence>
<evidence type="ECO:0000313" key="2">
    <source>
        <dbReference type="Proteomes" id="UP000694567"/>
    </source>
</evidence>
<protein>
    <submittedName>
        <fullName evidence="1">Uncharacterized protein</fullName>
    </submittedName>
</protein>
<dbReference type="Proteomes" id="UP000694567">
    <property type="component" value="Unplaced"/>
</dbReference>
<organism evidence="1 2">
    <name type="scientific">Bubo bubo</name>
    <name type="common">Eurasian eagle-owl</name>
    <name type="synonym">Strix bubo</name>
    <dbReference type="NCBI Taxonomy" id="30461"/>
    <lineage>
        <taxon>Eukaryota</taxon>
        <taxon>Metazoa</taxon>
        <taxon>Chordata</taxon>
        <taxon>Craniata</taxon>
        <taxon>Vertebrata</taxon>
        <taxon>Euteleostomi</taxon>
        <taxon>Archelosauria</taxon>
        <taxon>Archosauria</taxon>
        <taxon>Dinosauria</taxon>
        <taxon>Saurischia</taxon>
        <taxon>Theropoda</taxon>
        <taxon>Coelurosauria</taxon>
        <taxon>Aves</taxon>
        <taxon>Neognathae</taxon>
        <taxon>Neoaves</taxon>
        <taxon>Telluraves</taxon>
        <taxon>Strigiformes</taxon>
        <taxon>Strigidae</taxon>
        <taxon>Bubo</taxon>
    </lineage>
</organism>
<dbReference type="AlphaFoldDB" id="A0A8C0I7S7"/>
<reference evidence="1" key="1">
    <citation type="submission" date="2025-08" db="UniProtKB">
        <authorList>
            <consortium name="Ensembl"/>
        </authorList>
    </citation>
    <scope>IDENTIFICATION</scope>
</reference>
<dbReference type="Ensembl" id="ENSBOBT00000001510.1">
    <property type="protein sequence ID" value="ENSBOBP00000001482.1"/>
    <property type="gene ID" value="ENSBOBG00000001024.1"/>
</dbReference>
<proteinExistence type="predicted"/>
<sequence>MPLRIHKHLLQAQQGYKEMSKQAKVLLDQYTAEKEAEILQYKNELAQLQLCFDQAQSDILPWVRKYGVGRGRSVFILCTASAYPFSSLLTSPKVTRLVVNWTVMRHIDV</sequence>
<name>A0A8C0I7S7_BUBBB</name>
<reference evidence="1" key="2">
    <citation type="submission" date="2025-09" db="UniProtKB">
        <authorList>
            <consortium name="Ensembl"/>
        </authorList>
    </citation>
    <scope>IDENTIFICATION</scope>
</reference>
<accession>A0A8C0I7S7</accession>
<keyword evidence="2" id="KW-1185">Reference proteome</keyword>